<organism evidence="1 2">
    <name type="scientific">Portunus trituberculatus</name>
    <name type="common">Swimming crab</name>
    <name type="synonym">Neptunus trituberculatus</name>
    <dbReference type="NCBI Taxonomy" id="210409"/>
    <lineage>
        <taxon>Eukaryota</taxon>
        <taxon>Metazoa</taxon>
        <taxon>Ecdysozoa</taxon>
        <taxon>Arthropoda</taxon>
        <taxon>Crustacea</taxon>
        <taxon>Multicrustacea</taxon>
        <taxon>Malacostraca</taxon>
        <taxon>Eumalacostraca</taxon>
        <taxon>Eucarida</taxon>
        <taxon>Decapoda</taxon>
        <taxon>Pleocyemata</taxon>
        <taxon>Brachyura</taxon>
        <taxon>Eubrachyura</taxon>
        <taxon>Portunoidea</taxon>
        <taxon>Portunidae</taxon>
        <taxon>Portuninae</taxon>
        <taxon>Portunus</taxon>
    </lineage>
</organism>
<reference evidence="1 2" key="1">
    <citation type="submission" date="2019-05" db="EMBL/GenBank/DDBJ databases">
        <title>Another draft genome of Portunus trituberculatus and its Hox gene families provides insights of decapod evolution.</title>
        <authorList>
            <person name="Jeong J.-H."/>
            <person name="Song I."/>
            <person name="Kim S."/>
            <person name="Choi T."/>
            <person name="Kim D."/>
            <person name="Ryu S."/>
            <person name="Kim W."/>
        </authorList>
    </citation>
    <scope>NUCLEOTIDE SEQUENCE [LARGE SCALE GENOMIC DNA]</scope>
    <source>
        <tissue evidence="1">Muscle</tissue>
    </source>
</reference>
<protein>
    <submittedName>
        <fullName evidence="1">Uncharacterized protein</fullName>
    </submittedName>
</protein>
<proteinExistence type="predicted"/>
<comment type="caution">
    <text evidence="1">The sequence shown here is derived from an EMBL/GenBank/DDBJ whole genome shotgun (WGS) entry which is preliminary data.</text>
</comment>
<dbReference type="Proteomes" id="UP000324222">
    <property type="component" value="Unassembled WGS sequence"/>
</dbReference>
<name>A0A5B7K7W5_PORTR</name>
<keyword evidence="2" id="KW-1185">Reference proteome</keyword>
<accession>A0A5B7K7W5</accession>
<dbReference type="EMBL" id="VSRR010126040">
    <property type="protein sequence ID" value="MPD01169.1"/>
    <property type="molecule type" value="Genomic_DNA"/>
</dbReference>
<evidence type="ECO:0000313" key="2">
    <source>
        <dbReference type="Proteomes" id="UP000324222"/>
    </source>
</evidence>
<gene>
    <name evidence="1" type="ORF">E2C01_096687</name>
</gene>
<dbReference type="AlphaFoldDB" id="A0A5B7K7W5"/>
<sequence length="72" mass="8538">MCYVELGYPPVKELVPIHWLAVKVSRWNRRGRGRLPLEERLCPCGMVQTEDRIIRVSLFTAYPWRILLNQTL</sequence>
<evidence type="ECO:0000313" key="1">
    <source>
        <dbReference type="EMBL" id="MPD01169.1"/>
    </source>
</evidence>